<evidence type="ECO:0000256" key="1">
    <source>
        <dbReference type="ARBA" id="ARBA00000898"/>
    </source>
</evidence>
<dbReference type="GO" id="GO:0009103">
    <property type="term" value="P:lipopolysaccharide biosynthetic process"/>
    <property type="evidence" value="ECO:0007669"/>
    <property type="project" value="UniProtKB-UniRule"/>
</dbReference>
<dbReference type="SFLD" id="SFLDG01138">
    <property type="entry name" value="C1.6.2:_Deoxy-d-mannose-octulo"/>
    <property type="match status" value="1"/>
</dbReference>
<evidence type="ECO:0000256" key="3">
    <source>
        <dbReference type="ARBA" id="ARBA00005893"/>
    </source>
</evidence>
<dbReference type="SFLD" id="SFLDS00003">
    <property type="entry name" value="Haloacid_Dehalogenase"/>
    <property type="match status" value="1"/>
</dbReference>
<evidence type="ECO:0000256" key="2">
    <source>
        <dbReference type="ARBA" id="ARBA00001946"/>
    </source>
</evidence>
<evidence type="ECO:0000256" key="8">
    <source>
        <dbReference type="ARBA" id="ARBA00022801"/>
    </source>
</evidence>
<dbReference type="PANTHER" id="PTHR21485:SF3">
    <property type="entry name" value="N-ACYLNEURAMINATE CYTIDYLYLTRANSFERASE"/>
    <property type="match status" value="1"/>
</dbReference>
<dbReference type="InterPro" id="IPR036412">
    <property type="entry name" value="HAD-like_sf"/>
</dbReference>
<dbReference type="CDD" id="cd01630">
    <property type="entry name" value="HAD_KDO-like"/>
    <property type="match status" value="1"/>
</dbReference>
<evidence type="ECO:0000256" key="6">
    <source>
        <dbReference type="ARBA" id="ARBA00020092"/>
    </source>
</evidence>
<reference evidence="13 14" key="1">
    <citation type="submission" date="2019-04" db="EMBL/GenBank/DDBJ databases">
        <title>Natronospirillum operosus gen. nov., sp. nov., a haloalkaliphilic satellite isolated from decaying biomass of laboratory culture of cyanobacterium Geitlerinema sp. and proposal of Natronospirillaceae fam. nov. and Saccharospirillaceae fam. nov.</title>
        <authorList>
            <person name="Kevbrin V."/>
            <person name="Boltyanskaya Y."/>
            <person name="Koziaeva V."/>
            <person name="Grouzdev D.S."/>
            <person name="Park M."/>
            <person name="Cho J."/>
        </authorList>
    </citation>
    <scope>NUCLEOTIDE SEQUENCE [LARGE SCALE GENOMIC DNA]</scope>
    <source>
        <strain evidence="13 14">G-116</strain>
    </source>
</reference>
<keyword evidence="7 11" id="KW-0479">Metal-binding</keyword>
<comment type="caution">
    <text evidence="13">The sequence shown here is derived from an EMBL/GenBank/DDBJ whole genome shotgun (WGS) entry which is preliminary data.</text>
</comment>
<comment type="function">
    <text evidence="11">Catalyzes the hydrolysis of 3-deoxy-D-manno-octulosonate 8-phosphate (KDO 8-P) to 3-deoxy-D-manno-octulosonate (KDO) and inorganic phosphate.</text>
</comment>
<dbReference type="PIRSF" id="PIRSF006118">
    <property type="entry name" value="KDO8-P_Ptase"/>
    <property type="match status" value="1"/>
</dbReference>
<protein>
    <recommendedName>
        <fullName evidence="6 11">3-deoxy-D-manno-octulosonate 8-phosphate phosphatase KdsC</fullName>
        <ecNumber evidence="5 11">3.1.3.45</ecNumber>
    </recommendedName>
    <alternativeName>
        <fullName evidence="10 11">KDO 8-P phosphatase</fullName>
    </alternativeName>
</protein>
<dbReference type="SUPFAM" id="SSF56784">
    <property type="entry name" value="HAD-like"/>
    <property type="match status" value="1"/>
</dbReference>
<evidence type="ECO:0000256" key="10">
    <source>
        <dbReference type="ARBA" id="ARBA00031051"/>
    </source>
</evidence>
<dbReference type="EMBL" id="SRMF01000001">
    <property type="protein sequence ID" value="TGG95574.1"/>
    <property type="molecule type" value="Genomic_DNA"/>
</dbReference>
<evidence type="ECO:0000313" key="13">
    <source>
        <dbReference type="EMBL" id="TGG95574.1"/>
    </source>
</evidence>
<dbReference type="SFLD" id="SFLDG01136">
    <property type="entry name" value="C1.6:_Phosphoserine_Phosphatas"/>
    <property type="match status" value="1"/>
</dbReference>
<name>A0A4Z0WCL1_9GAMM</name>
<evidence type="ECO:0000256" key="5">
    <source>
        <dbReference type="ARBA" id="ARBA00013066"/>
    </source>
</evidence>
<dbReference type="GO" id="GO:0008781">
    <property type="term" value="F:N-acylneuraminate cytidylyltransferase activity"/>
    <property type="evidence" value="ECO:0007669"/>
    <property type="project" value="TreeGrafter"/>
</dbReference>
<feature type="binding site" evidence="12">
    <location>
        <position position="105"/>
    </location>
    <ligand>
        <name>Mg(2+)</name>
        <dbReference type="ChEBI" id="CHEBI:18420"/>
    </ligand>
</feature>
<comment type="catalytic activity">
    <reaction evidence="1 11">
        <text>3-deoxy-alpha-D-manno-2-octulosonate-8-phosphate + H2O = 3-deoxy-alpha-D-manno-oct-2-ulosonate + phosphate</text>
        <dbReference type="Rhea" id="RHEA:11500"/>
        <dbReference type="ChEBI" id="CHEBI:15377"/>
        <dbReference type="ChEBI" id="CHEBI:43474"/>
        <dbReference type="ChEBI" id="CHEBI:85985"/>
        <dbReference type="ChEBI" id="CHEBI:85986"/>
        <dbReference type="EC" id="3.1.3.45"/>
    </reaction>
</comment>
<evidence type="ECO:0000256" key="12">
    <source>
        <dbReference type="PIRSR" id="PIRSR006118-2"/>
    </source>
</evidence>
<dbReference type="AlphaFoldDB" id="A0A4Z0WCL1"/>
<feature type="binding site" evidence="12">
    <location>
        <position position="12"/>
    </location>
    <ligand>
        <name>Mg(2+)</name>
        <dbReference type="ChEBI" id="CHEBI:18420"/>
    </ligand>
</feature>
<dbReference type="NCBIfam" id="TIGR01670">
    <property type="entry name" value="KdsC-phosphatas"/>
    <property type="match status" value="1"/>
</dbReference>
<dbReference type="OrthoDB" id="9805604at2"/>
<dbReference type="InterPro" id="IPR050793">
    <property type="entry name" value="CMP-NeuNAc_synthase"/>
</dbReference>
<comment type="subunit">
    <text evidence="4 11">Homotetramer.</text>
</comment>
<keyword evidence="14" id="KW-1185">Reference proteome</keyword>
<dbReference type="EC" id="3.1.3.45" evidence="5 11"/>
<keyword evidence="8 11" id="KW-0378">Hydrolase</keyword>
<evidence type="ECO:0000256" key="11">
    <source>
        <dbReference type="PIRNR" id="PIRNR006118"/>
    </source>
</evidence>
<organism evidence="13 14">
    <name type="scientific">Natronospirillum operosum</name>
    <dbReference type="NCBI Taxonomy" id="2759953"/>
    <lineage>
        <taxon>Bacteria</taxon>
        <taxon>Pseudomonadati</taxon>
        <taxon>Pseudomonadota</taxon>
        <taxon>Gammaproteobacteria</taxon>
        <taxon>Oceanospirillales</taxon>
        <taxon>Natronospirillaceae</taxon>
        <taxon>Natronospirillum</taxon>
    </lineage>
</organism>
<comment type="similarity">
    <text evidence="3 11">Belongs to the KdsC family.</text>
</comment>
<dbReference type="FunFam" id="3.40.50.1000:FF:000029">
    <property type="entry name" value="3-deoxy-D-manno-octulosonate 8-phosphate phosphatase KdsC"/>
    <property type="match status" value="1"/>
</dbReference>
<evidence type="ECO:0000256" key="7">
    <source>
        <dbReference type="ARBA" id="ARBA00022723"/>
    </source>
</evidence>
<keyword evidence="9 11" id="KW-0460">Magnesium</keyword>
<evidence type="ECO:0000256" key="4">
    <source>
        <dbReference type="ARBA" id="ARBA00011881"/>
    </source>
</evidence>
<sequence length="168" mass="18564">MTPMKIRLMVLDVDGVLTDGRLYYTDQGETLKAFHVHDGLGIKVAQANGIDIAVISARDSGPLVKRLDDLGVKHRYLGCKDKQQAFRELLQAVQVPAEEVAYVGDDVIDLGVMRQVGFPIAVNNAQGMVKAIARHRTQLNGGEGAVREAIDFILRQQMGLEKAYRNFM</sequence>
<dbReference type="GO" id="GO:0019143">
    <property type="term" value="F:3-deoxy-manno-octulosonate-8-phosphatase activity"/>
    <property type="evidence" value="ECO:0007669"/>
    <property type="project" value="UniProtKB-UniRule"/>
</dbReference>
<proteinExistence type="inferred from homology"/>
<dbReference type="InterPro" id="IPR006549">
    <property type="entry name" value="HAD-SF_hydro_IIIA"/>
</dbReference>
<dbReference type="GO" id="GO:0046872">
    <property type="term" value="F:metal ion binding"/>
    <property type="evidence" value="ECO:0007669"/>
    <property type="project" value="UniProtKB-UniRule"/>
</dbReference>
<dbReference type="Proteomes" id="UP000297475">
    <property type="component" value="Unassembled WGS sequence"/>
</dbReference>
<dbReference type="NCBIfam" id="TIGR01662">
    <property type="entry name" value="HAD-SF-IIIA"/>
    <property type="match status" value="1"/>
</dbReference>
<keyword evidence="11" id="KW-0448">Lipopolysaccharide biosynthesis</keyword>
<dbReference type="Gene3D" id="3.40.50.1000">
    <property type="entry name" value="HAD superfamily/HAD-like"/>
    <property type="match status" value="1"/>
</dbReference>
<accession>A0A4Z0WCL1</accession>
<dbReference type="Pfam" id="PF08282">
    <property type="entry name" value="Hydrolase_3"/>
    <property type="match status" value="1"/>
</dbReference>
<dbReference type="InterPro" id="IPR010023">
    <property type="entry name" value="KdsC_fam"/>
</dbReference>
<gene>
    <name evidence="13" type="ORF">E4656_03945</name>
</gene>
<dbReference type="InterPro" id="IPR023214">
    <property type="entry name" value="HAD_sf"/>
</dbReference>
<evidence type="ECO:0000256" key="9">
    <source>
        <dbReference type="ARBA" id="ARBA00022842"/>
    </source>
</evidence>
<feature type="binding site" evidence="12">
    <location>
        <position position="14"/>
    </location>
    <ligand>
        <name>substrate</name>
    </ligand>
</feature>
<dbReference type="PANTHER" id="PTHR21485">
    <property type="entry name" value="HAD SUPERFAMILY MEMBERS CMAS AND KDSC"/>
    <property type="match status" value="1"/>
</dbReference>
<comment type="cofactor">
    <cofactor evidence="2 11 12">
        <name>Mg(2+)</name>
        <dbReference type="ChEBI" id="CHEBI:18420"/>
    </cofactor>
</comment>
<evidence type="ECO:0000313" key="14">
    <source>
        <dbReference type="Proteomes" id="UP000297475"/>
    </source>
</evidence>